<protein>
    <submittedName>
        <fullName evidence="8">Putative integral membrane protein</fullName>
    </submittedName>
</protein>
<feature type="domain" description="Lipopolysaccharide assembly protein A" evidence="7">
    <location>
        <begin position="47"/>
        <end position="97"/>
    </location>
</feature>
<dbReference type="Proteomes" id="UP000541426">
    <property type="component" value="Unassembled WGS sequence"/>
</dbReference>
<name>A0A7W6DUM1_9RHOB</name>
<dbReference type="EMBL" id="JACIEJ010000008">
    <property type="protein sequence ID" value="MBB3986940.1"/>
    <property type="molecule type" value="Genomic_DNA"/>
</dbReference>
<reference evidence="8 9" key="1">
    <citation type="submission" date="2020-08" db="EMBL/GenBank/DDBJ databases">
        <title>Genomic Encyclopedia of Type Strains, Phase IV (KMG-IV): sequencing the most valuable type-strain genomes for metagenomic binning, comparative biology and taxonomic classification.</title>
        <authorList>
            <person name="Goeker M."/>
        </authorList>
    </citation>
    <scope>NUCLEOTIDE SEQUENCE [LARGE SCALE GENOMIC DNA]</scope>
    <source>
        <strain evidence="8 9">DSM 102235</strain>
    </source>
</reference>
<keyword evidence="4 6" id="KW-0472">Membrane</keyword>
<comment type="caution">
    <text evidence="8">The sequence shown here is derived from an EMBL/GenBank/DDBJ whole genome shotgun (WGS) entry which is preliminary data.</text>
</comment>
<evidence type="ECO:0000259" key="7">
    <source>
        <dbReference type="Pfam" id="PF06305"/>
    </source>
</evidence>
<evidence type="ECO:0000313" key="9">
    <source>
        <dbReference type="Proteomes" id="UP000541426"/>
    </source>
</evidence>
<gene>
    <name evidence="8" type="ORF">GGQ68_003284</name>
</gene>
<keyword evidence="5" id="KW-0175">Coiled coil</keyword>
<keyword evidence="9" id="KW-1185">Reference proteome</keyword>
<evidence type="ECO:0000256" key="1">
    <source>
        <dbReference type="ARBA" id="ARBA00022475"/>
    </source>
</evidence>
<proteinExistence type="predicted"/>
<dbReference type="Pfam" id="PF06305">
    <property type="entry name" value="LapA_dom"/>
    <property type="match status" value="1"/>
</dbReference>
<organism evidence="8 9">
    <name type="scientific">Sagittula marina</name>
    <dbReference type="NCBI Taxonomy" id="943940"/>
    <lineage>
        <taxon>Bacteria</taxon>
        <taxon>Pseudomonadati</taxon>
        <taxon>Pseudomonadota</taxon>
        <taxon>Alphaproteobacteria</taxon>
        <taxon>Rhodobacterales</taxon>
        <taxon>Roseobacteraceae</taxon>
        <taxon>Sagittula</taxon>
    </lineage>
</organism>
<feature type="transmembrane region" description="Helical" evidence="6">
    <location>
        <begin position="44"/>
        <end position="71"/>
    </location>
</feature>
<keyword evidence="3 6" id="KW-1133">Transmembrane helix</keyword>
<keyword evidence="2 6" id="KW-0812">Transmembrane</keyword>
<evidence type="ECO:0000256" key="2">
    <source>
        <dbReference type="ARBA" id="ARBA00022692"/>
    </source>
</evidence>
<feature type="coiled-coil region" evidence="5">
    <location>
        <begin position="83"/>
        <end position="110"/>
    </location>
</feature>
<sequence>MRYIRFAVYAVVAIVLIVISLANLSPVELSTLPDGLAAVPGMGWLAVSVQLPLFIVVLGAMLAGFVLGELFEFLREHKYRVEARSKKGEVRKLERELKKTQGERDKDKDEVLAILDQSRA</sequence>
<dbReference type="RefSeq" id="WP_183967725.1">
    <property type="nucleotide sequence ID" value="NZ_BAABBZ010000019.1"/>
</dbReference>
<feature type="transmembrane region" description="Helical" evidence="6">
    <location>
        <begin position="7"/>
        <end position="24"/>
    </location>
</feature>
<evidence type="ECO:0000256" key="5">
    <source>
        <dbReference type="SAM" id="Coils"/>
    </source>
</evidence>
<dbReference type="InterPro" id="IPR010445">
    <property type="entry name" value="LapA_dom"/>
</dbReference>
<dbReference type="GO" id="GO:0005886">
    <property type="term" value="C:plasma membrane"/>
    <property type="evidence" value="ECO:0007669"/>
    <property type="project" value="InterPro"/>
</dbReference>
<dbReference type="AlphaFoldDB" id="A0A7W6DUM1"/>
<evidence type="ECO:0000256" key="3">
    <source>
        <dbReference type="ARBA" id="ARBA00022989"/>
    </source>
</evidence>
<evidence type="ECO:0000313" key="8">
    <source>
        <dbReference type="EMBL" id="MBB3986940.1"/>
    </source>
</evidence>
<keyword evidence="1" id="KW-1003">Cell membrane</keyword>
<accession>A0A7W6DUM1</accession>
<evidence type="ECO:0000256" key="4">
    <source>
        <dbReference type="ARBA" id="ARBA00023136"/>
    </source>
</evidence>
<evidence type="ECO:0000256" key="6">
    <source>
        <dbReference type="SAM" id="Phobius"/>
    </source>
</evidence>